<dbReference type="EMBL" id="CP002083">
    <property type="protein sequence ID" value="ADJ23407.1"/>
    <property type="molecule type" value="Genomic_DNA"/>
</dbReference>
<accession>D8JYF5</accession>
<proteinExistence type="predicted"/>
<evidence type="ECO:0000313" key="2">
    <source>
        <dbReference type="Proteomes" id="UP000002033"/>
    </source>
</evidence>
<dbReference type="AlphaFoldDB" id="D8JYF5"/>
<dbReference type="STRING" id="582899.Hden_1600"/>
<keyword evidence="2" id="KW-1185">Reference proteome</keyword>
<organism evidence="1 2">
    <name type="scientific">Hyphomicrobium denitrificans (strain ATCC 51888 / DSM 1869 / NCIMB 11706 / TK 0415)</name>
    <dbReference type="NCBI Taxonomy" id="582899"/>
    <lineage>
        <taxon>Bacteria</taxon>
        <taxon>Pseudomonadati</taxon>
        <taxon>Pseudomonadota</taxon>
        <taxon>Alphaproteobacteria</taxon>
        <taxon>Hyphomicrobiales</taxon>
        <taxon>Hyphomicrobiaceae</taxon>
        <taxon>Hyphomicrobium</taxon>
    </lineage>
</organism>
<dbReference type="Proteomes" id="UP000002033">
    <property type="component" value="Chromosome"/>
</dbReference>
<sequence length="69" mass="7315">MNPASVPLLPPSASGAAISKDLCADGEAQGQHVQTHDLLSKMKLYIYIGNNHATLSHPPAHDVLCERAI</sequence>
<protein>
    <submittedName>
        <fullName evidence="1">Uncharacterized protein</fullName>
    </submittedName>
</protein>
<evidence type="ECO:0000313" key="1">
    <source>
        <dbReference type="EMBL" id="ADJ23407.1"/>
    </source>
</evidence>
<name>D8JYF5_HYPDA</name>
<reference evidence="2" key="1">
    <citation type="journal article" date="2011" name="J. Bacteriol.">
        <title>Genome sequences of eight morphologically diverse alphaproteobacteria.</title>
        <authorList>
            <consortium name="US DOE Joint Genome Institute"/>
            <person name="Brown P.J."/>
            <person name="Kysela D.T."/>
            <person name="Buechlein A."/>
            <person name="Hemmerich C."/>
            <person name="Brun Y.V."/>
        </authorList>
    </citation>
    <scope>NUCLEOTIDE SEQUENCE [LARGE SCALE GENOMIC DNA]</scope>
    <source>
        <strain evidence="2">ATCC 51888 / DSM 1869 / NCIB 11706 / TK 0415</strain>
    </source>
</reference>
<gene>
    <name evidence="1" type="ordered locus">Hden_1600</name>
</gene>
<dbReference type="KEGG" id="hdn:Hden_1600"/>
<dbReference type="HOGENOM" id="CLU_2770306_0_0_5"/>